<evidence type="ECO:0000256" key="1">
    <source>
        <dbReference type="ARBA" id="ARBA00022490"/>
    </source>
</evidence>
<name>A0A1C4ECZ2_RHOSG</name>
<dbReference type="GO" id="GO:0009039">
    <property type="term" value="F:urease activity"/>
    <property type="evidence" value="ECO:0007669"/>
    <property type="project" value="UniProtKB-UniRule"/>
</dbReference>
<dbReference type="Pfam" id="PF00547">
    <property type="entry name" value="Urease_gamma"/>
    <property type="match status" value="1"/>
</dbReference>
<dbReference type="InterPro" id="IPR002026">
    <property type="entry name" value="Urease_gamma/gamma-beta_su"/>
</dbReference>
<dbReference type="Gene3D" id="3.30.280.10">
    <property type="entry name" value="Urease, gamma-like subunit"/>
    <property type="match status" value="1"/>
</dbReference>
<dbReference type="RefSeq" id="WP_007731718.1">
    <property type="nucleotide sequence ID" value="NZ_AP023172.1"/>
</dbReference>
<accession>A0A1C4ECZ2</accession>
<dbReference type="InterPro" id="IPR036463">
    <property type="entry name" value="Urease_gamma_sf"/>
</dbReference>
<comment type="catalytic activity">
    <reaction evidence="3 4 5">
        <text>urea + 2 H2O + H(+) = hydrogencarbonate + 2 NH4(+)</text>
        <dbReference type="Rhea" id="RHEA:20557"/>
        <dbReference type="ChEBI" id="CHEBI:15377"/>
        <dbReference type="ChEBI" id="CHEBI:15378"/>
        <dbReference type="ChEBI" id="CHEBI:16199"/>
        <dbReference type="ChEBI" id="CHEBI:17544"/>
        <dbReference type="ChEBI" id="CHEBI:28938"/>
        <dbReference type="EC" id="3.5.1.5"/>
    </reaction>
</comment>
<dbReference type="AlphaFoldDB" id="A0A1C4ECZ2"/>
<comment type="subunit">
    <text evidence="4">Heterotrimer of UreA (gamma), UreB (beta) and UreC (alpha) subunits. Three heterotrimers associate to form the active enzyme.</text>
</comment>
<dbReference type="SUPFAM" id="SSF54111">
    <property type="entry name" value="Urease, gamma-subunit"/>
    <property type="match status" value="1"/>
</dbReference>
<evidence type="ECO:0000256" key="2">
    <source>
        <dbReference type="ARBA" id="ARBA00022801"/>
    </source>
</evidence>
<gene>
    <name evidence="4" type="primary">ureA</name>
    <name evidence="7" type="ORF">CHR55_01235</name>
    <name evidence="6" type="ORF">PXH69_11690</name>
</gene>
<comment type="pathway">
    <text evidence="4">Nitrogen metabolism; urea degradation; CO(2) and NH(3) from urea (urease route): step 1/1.</text>
</comment>
<dbReference type="PANTHER" id="PTHR33569:SF1">
    <property type="entry name" value="UREASE"/>
    <property type="match status" value="1"/>
</dbReference>
<evidence type="ECO:0000256" key="4">
    <source>
        <dbReference type="HAMAP-Rule" id="MF_00739"/>
    </source>
</evidence>
<proteinExistence type="inferred from homology"/>
<reference evidence="7 8" key="1">
    <citation type="submission" date="2017-07" db="EMBL/GenBank/DDBJ databases">
        <title>Draft sequence of Rhodococcus enclensis 23b-28.</title>
        <authorList>
            <person name="Besaury L."/>
            <person name="Sancelme M."/>
            <person name="Amato P."/>
            <person name="Lallement A."/>
            <person name="Delort A.-M."/>
        </authorList>
    </citation>
    <scope>NUCLEOTIDE SEQUENCE [LARGE SCALE GENOMIC DNA]</scope>
    <source>
        <strain evidence="7 8">23b-28</strain>
    </source>
</reference>
<dbReference type="InterPro" id="IPR012010">
    <property type="entry name" value="Urease_gamma"/>
</dbReference>
<dbReference type="GO" id="GO:0043419">
    <property type="term" value="P:urea catabolic process"/>
    <property type="evidence" value="ECO:0007669"/>
    <property type="project" value="UniProtKB-UniRule"/>
</dbReference>
<reference evidence="6" key="2">
    <citation type="submission" date="2023-02" db="EMBL/GenBank/DDBJ databases">
        <title>A novel hydrolase synthesized by Rhodococcus erythropolis HQ is responsible for the detoxification of Zearalenone.</title>
        <authorList>
            <person name="Hu J."/>
            <person name="Xu J."/>
        </authorList>
    </citation>
    <scope>NUCLEOTIDE SEQUENCE</scope>
    <source>
        <strain evidence="6">HQ</strain>
    </source>
</reference>
<dbReference type="KEGG" id="rqi:C1M55_01440"/>
<dbReference type="EMBL" id="NOVD01000001">
    <property type="protein sequence ID" value="PCK29049.1"/>
    <property type="molecule type" value="Genomic_DNA"/>
</dbReference>
<dbReference type="InterPro" id="IPR050069">
    <property type="entry name" value="Urease_subunit"/>
</dbReference>
<dbReference type="EMBL" id="JARDXE010000006">
    <property type="protein sequence ID" value="MDE8645614.1"/>
    <property type="molecule type" value="Genomic_DNA"/>
</dbReference>
<organism evidence="7 8">
    <name type="scientific">Rhodococcus qingshengii</name>
    <dbReference type="NCBI Taxonomy" id="334542"/>
    <lineage>
        <taxon>Bacteria</taxon>
        <taxon>Bacillati</taxon>
        <taxon>Actinomycetota</taxon>
        <taxon>Actinomycetes</taxon>
        <taxon>Mycobacteriales</taxon>
        <taxon>Nocardiaceae</taxon>
        <taxon>Rhodococcus</taxon>
        <taxon>Rhodococcus erythropolis group</taxon>
    </lineage>
</organism>
<sequence length="100" mass="10823">MHLTPRELDKLTILMLADVALRRKAKGLKLNHPESVAVITAAALEGAREGKTLEEVMADASHALTVDDVMDGVAEMIPRVQVEAVFLDGSRLVTVHSPIQ</sequence>
<protein>
    <recommendedName>
        <fullName evidence="4 5">Urease subunit gamma</fullName>
        <ecNumber evidence="4 5">3.5.1.5</ecNumber>
    </recommendedName>
    <alternativeName>
        <fullName evidence="4">Urea amidohydrolase subunit gamma</fullName>
    </alternativeName>
</protein>
<comment type="caution">
    <text evidence="7">The sequence shown here is derived from an EMBL/GenBank/DDBJ whole genome shotgun (WGS) entry which is preliminary data.</text>
</comment>
<dbReference type="HAMAP" id="MF_00739">
    <property type="entry name" value="Urease_gamma"/>
    <property type="match status" value="1"/>
</dbReference>
<dbReference type="Proteomes" id="UP000230886">
    <property type="component" value="Unassembled WGS sequence"/>
</dbReference>
<evidence type="ECO:0000256" key="5">
    <source>
        <dbReference type="RuleBase" id="RU003850"/>
    </source>
</evidence>
<evidence type="ECO:0000313" key="6">
    <source>
        <dbReference type="EMBL" id="MDE8645614.1"/>
    </source>
</evidence>
<dbReference type="Proteomes" id="UP001217325">
    <property type="component" value="Unassembled WGS sequence"/>
</dbReference>
<comment type="subcellular location">
    <subcellularLocation>
        <location evidence="4 5">Cytoplasm</location>
    </subcellularLocation>
</comment>
<dbReference type="NCBIfam" id="TIGR00193">
    <property type="entry name" value="urease_gam"/>
    <property type="match status" value="1"/>
</dbReference>
<evidence type="ECO:0000256" key="3">
    <source>
        <dbReference type="ARBA" id="ARBA00047778"/>
    </source>
</evidence>
<dbReference type="CDD" id="cd00390">
    <property type="entry name" value="Urease_gamma"/>
    <property type="match status" value="1"/>
</dbReference>
<comment type="similarity">
    <text evidence="4 5">Belongs to the urease gamma subunit family.</text>
</comment>
<dbReference type="GeneID" id="64138302"/>
<accession>A0A1X0LQF7</accession>
<dbReference type="PIRSF" id="PIRSF001223">
    <property type="entry name" value="Urease_gamma"/>
    <property type="match status" value="1"/>
</dbReference>
<dbReference type="GO" id="GO:0016151">
    <property type="term" value="F:nickel cation binding"/>
    <property type="evidence" value="ECO:0007669"/>
    <property type="project" value="InterPro"/>
</dbReference>
<dbReference type="GO" id="GO:0005737">
    <property type="term" value="C:cytoplasm"/>
    <property type="evidence" value="ECO:0007669"/>
    <property type="project" value="UniProtKB-SubCell"/>
</dbReference>
<dbReference type="PANTHER" id="PTHR33569">
    <property type="entry name" value="UREASE"/>
    <property type="match status" value="1"/>
</dbReference>
<dbReference type="EC" id="3.5.1.5" evidence="4 5"/>
<keyword evidence="1 4" id="KW-0963">Cytoplasm</keyword>
<dbReference type="NCBIfam" id="NF009712">
    <property type="entry name" value="PRK13241.1"/>
    <property type="match status" value="1"/>
</dbReference>
<dbReference type="UniPathway" id="UPA00258">
    <property type="reaction ID" value="UER00370"/>
</dbReference>
<keyword evidence="2 4" id="KW-0378">Hydrolase</keyword>
<evidence type="ECO:0000313" key="8">
    <source>
        <dbReference type="Proteomes" id="UP000230886"/>
    </source>
</evidence>
<evidence type="ECO:0000313" key="7">
    <source>
        <dbReference type="EMBL" id="PCK29049.1"/>
    </source>
</evidence>